<gene>
    <name evidence="1" type="ORF">BHF68_10830</name>
</gene>
<dbReference type="CDD" id="cd01745">
    <property type="entry name" value="GATase1_2"/>
    <property type="match status" value="1"/>
</dbReference>
<comment type="caution">
    <text evidence="1">The sequence shown here is derived from an EMBL/GenBank/DDBJ whole genome shotgun (WGS) entry which is preliminary data.</text>
</comment>
<proteinExistence type="predicted"/>
<dbReference type="InterPro" id="IPR011697">
    <property type="entry name" value="Peptidase_C26"/>
</dbReference>
<dbReference type="GO" id="GO:0016811">
    <property type="term" value="F:hydrolase activity, acting on carbon-nitrogen (but not peptide) bonds, in linear amides"/>
    <property type="evidence" value="ECO:0007669"/>
    <property type="project" value="InterPro"/>
</dbReference>
<dbReference type="PROSITE" id="PS51273">
    <property type="entry name" value="GATASE_TYPE_1"/>
    <property type="match status" value="1"/>
</dbReference>
<dbReference type="EMBL" id="MIJE01000034">
    <property type="protein sequence ID" value="OEF95880.1"/>
    <property type="molecule type" value="Genomic_DNA"/>
</dbReference>
<reference evidence="1 2" key="1">
    <citation type="submission" date="2016-09" db="EMBL/GenBank/DDBJ databases">
        <title>Draft genome sequence for the type strain of Desulfuribacillus alkaliarsenatis AHT28, an obligately anaerobic, sulfidogenic bacterium isolated from Russian soda lake sediments.</title>
        <authorList>
            <person name="Abin C.A."/>
            <person name="Hollibaugh J.T."/>
        </authorList>
    </citation>
    <scope>NUCLEOTIDE SEQUENCE [LARGE SCALE GENOMIC DNA]</scope>
    <source>
        <strain evidence="1 2">AHT28</strain>
    </source>
</reference>
<name>A0A1E5FZ79_9FIRM</name>
<sequence>MRPRIAVTGTSMETKYGSGTYINKGYIDGVIKAGGIPIVLPLTELKVIDEEWIEQYDGLLLSGGEDVNPLRYKQSPQLKQGRISPERDELECTLIPLAIKRNMPIFAICRGVQVLNVVCGGTLYQDIVSQVPNVLKHSQNAPRWYGTHAIEIVKDSKLHAICKQPSIVVNSYHHQAIDVLAEGLTISAKSEDGIIEAIESTDDKVFIVGVQWHPEGMWQKEKEQFALFEAFVAACKQTKLN</sequence>
<dbReference type="STRING" id="766136.BHF68_10830"/>
<dbReference type="PANTHER" id="PTHR43235:SF1">
    <property type="entry name" value="GLUTAMINE AMIDOTRANSFERASE PB2B2.05-RELATED"/>
    <property type="match status" value="1"/>
</dbReference>
<dbReference type="AlphaFoldDB" id="A0A1E5FZ79"/>
<dbReference type="SUPFAM" id="SSF52317">
    <property type="entry name" value="Class I glutamine amidotransferase-like"/>
    <property type="match status" value="1"/>
</dbReference>
<dbReference type="GO" id="GO:0005829">
    <property type="term" value="C:cytosol"/>
    <property type="evidence" value="ECO:0007669"/>
    <property type="project" value="TreeGrafter"/>
</dbReference>
<dbReference type="Gene3D" id="3.40.50.880">
    <property type="match status" value="1"/>
</dbReference>
<dbReference type="InterPro" id="IPR029062">
    <property type="entry name" value="Class_I_gatase-like"/>
</dbReference>
<protein>
    <submittedName>
        <fullName evidence="1">Uncharacterized protein</fullName>
    </submittedName>
</protein>
<dbReference type="RefSeq" id="WP_069644152.1">
    <property type="nucleotide sequence ID" value="NZ_MIJE01000034.1"/>
</dbReference>
<keyword evidence="2" id="KW-1185">Reference proteome</keyword>
<evidence type="ECO:0000313" key="1">
    <source>
        <dbReference type="EMBL" id="OEF95880.1"/>
    </source>
</evidence>
<dbReference type="Proteomes" id="UP000094296">
    <property type="component" value="Unassembled WGS sequence"/>
</dbReference>
<dbReference type="InterPro" id="IPR044668">
    <property type="entry name" value="PuuD-like"/>
</dbReference>
<dbReference type="FunFam" id="3.40.50.880:FF:000030">
    <property type="entry name" value="Gamma-glutamyl-gamma-aminobutyrate hydrolase PuuD"/>
    <property type="match status" value="1"/>
</dbReference>
<dbReference type="Pfam" id="PF07722">
    <property type="entry name" value="Peptidase_C26"/>
    <property type="match status" value="1"/>
</dbReference>
<evidence type="ECO:0000313" key="2">
    <source>
        <dbReference type="Proteomes" id="UP000094296"/>
    </source>
</evidence>
<accession>A0A1E5FZ79</accession>
<dbReference type="PANTHER" id="PTHR43235">
    <property type="entry name" value="GLUTAMINE AMIDOTRANSFERASE PB2B2.05-RELATED"/>
    <property type="match status" value="1"/>
</dbReference>
<organism evidence="1 2">
    <name type="scientific">Desulfuribacillus alkaliarsenatis</name>
    <dbReference type="NCBI Taxonomy" id="766136"/>
    <lineage>
        <taxon>Bacteria</taxon>
        <taxon>Bacillati</taxon>
        <taxon>Bacillota</taxon>
        <taxon>Desulfuribacillia</taxon>
        <taxon>Desulfuribacillales</taxon>
        <taxon>Desulfuribacillaceae</taxon>
        <taxon>Desulfuribacillus</taxon>
    </lineage>
</organism>